<dbReference type="EMBL" id="JAAVVJ010000002">
    <property type="protein sequence ID" value="KAF7228360.1"/>
    <property type="molecule type" value="Genomic_DNA"/>
</dbReference>
<evidence type="ECO:0000313" key="9">
    <source>
        <dbReference type="EMBL" id="KAF7228357.1"/>
    </source>
</evidence>
<feature type="region of interest" description="Disordered" evidence="5">
    <location>
        <begin position="129"/>
        <end position="148"/>
    </location>
</feature>
<reference evidence="14" key="2">
    <citation type="submission" date="2016-05" db="EMBL/GenBank/DDBJ databases">
        <authorList>
            <person name="Lavstsen T."/>
            <person name="Jespersen J.S."/>
        </authorList>
    </citation>
    <scope>NUCLEOTIDE SEQUENCE</scope>
    <source>
        <tissue evidence="14">Brain</tissue>
    </source>
</reference>
<evidence type="ECO:0000256" key="2">
    <source>
        <dbReference type="ARBA" id="ARBA00022723"/>
    </source>
</evidence>
<dbReference type="Gene3D" id="3.90.79.10">
    <property type="entry name" value="Nucleoside Triphosphate Pyrophosphohydrolase"/>
    <property type="match status" value="1"/>
</dbReference>
<dbReference type="RefSeq" id="XP_015802867.3">
    <property type="nucleotide sequence ID" value="XM_015947381.3"/>
</dbReference>
<keyword evidence="2" id="KW-0479">Metal-binding</keyword>
<dbReference type="KEGG" id="nfu:107377634"/>
<comment type="cofactor">
    <cofactor evidence="1">
        <name>Mg(2+)</name>
        <dbReference type="ChEBI" id="CHEBI:18420"/>
    </cofactor>
</comment>
<dbReference type="PANTHER" id="PTHR31835">
    <property type="entry name" value="URIDINE DIPHOSPHATE GLUCOSE PYROPHOSPHATASE"/>
    <property type="match status" value="1"/>
</dbReference>
<dbReference type="CTD" id="84304"/>
<dbReference type="EMBL" id="HAEJ01017075">
    <property type="protein sequence ID" value="SBS57532.1"/>
    <property type="molecule type" value="Transcribed_RNA"/>
</dbReference>
<dbReference type="InterPro" id="IPR000086">
    <property type="entry name" value="NUDIX_hydrolase_dom"/>
</dbReference>
<dbReference type="Proteomes" id="UP000822369">
    <property type="component" value="Chromosome 2"/>
</dbReference>
<dbReference type="InterPro" id="IPR015797">
    <property type="entry name" value="NUDIX_hydrolase-like_dom_sf"/>
</dbReference>
<evidence type="ECO:0000313" key="12">
    <source>
        <dbReference type="EMBL" id="KAF7228360.1"/>
    </source>
</evidence>
<dbReference type="OMA" id="LCTDDGQ"/>
<dbReference type="RefSeq" id="XP_015802916.3">
    <property type="nucleotide sequence ID" value="XM_015947430.3"/>
</dbReference>
<dbReference type="AlphaFoldDB" id="A0A1A8AM49"/>
<dbReference type="OrthoDB" id="242473at2759"/>
<dbReference type="EMBL" id="JAAVVJ010000002">
    <property type="protein sequence ID" value="KAF7228357.1"/>
    <property type="molecule type" value="Genomic_DNA"/>
</dbReference>
<evidence type="ECO:0000313" key="13">
    <source>
        <dbReference type="EMBL" id="KAF7228361.1"/>
    </source>
</evidence>
<keyword evidence="3" id="KW-0378">Hydrolase</keyword>
<dbReference type="FunFam" id="3.90.79.10:FF:000087">
    <property type="entry name" value="Nudix (nucleoside diphosphate linked moiety X)-type motif 22"/>
    <property type="match status" value="1"/>
</dbReference>
<evidence type="ECO:0000256" key="5">
    <source>
        <dbReference type="SAM" id="MobiDB-lite"/>
    </source>
</evidence>
<organism evidence="14">
    <name type="scientific">Nothobranchius furzeri</name>
    <name type="common">Turquoise killifish</name>
    <dbReference type="NCBI Taxonomy" id="105023"/>
    <lineage>
        <taxon>Eukaryota</taxon>
        <taxon>Metazoa</taxon>
        <taxon>Chordata</taxon>
        <taxon>Craniata</taxon>
        <taxon>Vertebrata</taxon>
        <taxon>Euteleostomi</taxon>
        <taxon>Actinopterygii</taxon>
        <taxon>Neopterygii</taxon>
        <taxon>Teleostei</taxon>
        <taxon>Neoteleostei</taxon>
        <taxon>Acanthomorphata</taxon>
        <taxon>Ovalentaria</taxon>
        <taxon>Atherinomorphae</taxon>
        <taxon>Cyprinodontiformes</taxon>
        <taxon>Nothobranchiidae</taxon>
        <taxon>Nothobranchius</taxon>
    </lineage>
</organism>
<dbReference type="Bgee" id="ENSNFUG00015007811">
    <property type="expression patterns" value="Expressed in caudal fin and 3 other cell types or tissues"/>
</dbReference>
<evidence type="ECO:0000313" key="8">
    <source>
        <dbReference type="EMBL" id="KAF7228356.1"/>
    </source>
</evidence>
<evidence type="ECO:0000313" key="11">
    <source>
        <dbReference type="EMBL" id="KAF7228359.1"/>
    </source>
</evidence>
<evidence type="ECO:0000259" key="6">
    <source>
        <dbReference type="PROSITE" id="PS51462"/>
    </source>
</evidence>
<dbReference type="InterPro" id="IPR055295">
    <property type="entry name" value="NUDT22/NUDT9-like"/>
</dbReference>
<reference evidence="14" key="3">
    <citation type="submission" date="2016-06" db="EMBL/GenBank/DDBJ databases">
        <title>The genome of a short-lived fish provides insights into sex chromosome evolution and the genetic control of aging.</title>
        <authorList>
            <person name="Reichwald K."/>
            <person name="Felder M."/>
            <person name="Petzold A."/>
            <person name="Koch P."/>
            <person name="Groth M."/>
            <person name="Platzer M."/>
        </authorList>
    </citation>
    <scope>NUCLEOTIDE SEQUENCE</scope>
    <source>
        <tissue evidence="14">Brain</tissue>
    </source>
</reference>
<evidence type="ECO:0000256" key="1">
    <source>
        <dbReference type="ARBA" id="ARBA00001946"/>
    </source>
</evidence>
<name>A0A1A8AM49_NOTFU</name>
<dbReference type="EMBL" id="HADY01017268">
    <property type="protein sequence ID" value="SBP55753.1"/>
    <property type="molecule type" value="Transcribed_RNA"/>
</dbReference>
<dbReference type="PANTHER" id="PTHR31835:SF1">
    <property type="entry name" value="URIDINE DIPHOSPHATE GLUCOSE PYROPHOSPHATASE NUDT22"/>
    <property type="match status" value="1"/>
</dbReference>
<sequence length="398" mass="44053">MMDPEVSVLLHCAEWRGLLQTQVQVELSDSFNRQTNPCLELHISEVWTERLSKEPWLFNGAKFRLHSSCLVSPKDPRYPQPSHVPVQHWDEDQEKQRGDDVAVWHRMEVRNECLNQTQNVGSVFRKTASMLSQESSTPQGSTGDDQSHRGPFLTLRLGLTCYKDYLGTNWSGRVSELCLRGEEEFGDPLALLAQPLGVGAVLCTADCQVVMIRRSQRVAEAGGLLDIPGGHPEPKAVCECLGLEVREEQISAVMMQQRPDAVVSELFSSVSSEIRDEVNIPVGFLGAPVLLGVALNNTNAGRPSAEFYVSCSLTSDEVRKLYWKGGAEANESTDVVFLSRMEVLQLNRSSPLWSEMCPSAKGAVLLYQAVKPDGNPTASKPELNSSHSPAPHTDQHWC</sequence>
<evidence type="ECO:0000313" key="7">
    <source>
        <dbReference type="EMBL" id="KAF7228355.1"/>
    </source>
</evidence>
<proteinExistence type="predicted"/>
<keyword evidence="4" id="KW-0460">Magnesium</keyword>
<evidence type="ECO:0000313" key="10">
    <source>
        <dbReference type="EMBL" id="KAF7228358.1"/>
    </source>
</evidence>
<keyword evidence="16" id="KW-1185">Reference proteome</keyword>
<dbReference type="PROSITE" id="PS51462">
    <property type="entry name" value="NUDIX"/>
    <property type="match status" value="1"/>
</dbReference>
<evidence type="ECO:0000313" key="16">
    <source>
        <dbReference type="Proteomes" id="UP000694548"/>
    </source>
</evidence>
<dbReference type="GeneID" id="107377634"/>
<dbReference type="Ensembl" id="ENSNFUT00015017050.1">
    <property type="protein sequence ID" value="ENSNFUP00015016277.1"/>
    <property type="gene ID" value="ENSNFUG00015007811.1"/>
</dbReference>
<dbReference type="RefSeq" id="XP_015802876.3">
    <property type="nucleotide sequence ID" value="XM_015947390.3"/>
</dbReference>
<evidence type="ECO:0000256" key="3">
    <source>
        <dbReference type="ARBA" id="ARBA00022801"/>
    </source>
</evidence>
<dbReference type="SUPFAM" id="SSF55811">
    <property type="entry name" value="Nudix"/>
    <property type="match status" value="1"/>
</dbReference>
<dbReference type="EMBL" id="JAAVVJ010000002">
    <property type="protein sequence ID" value="KAF7228355.1"/>
    <property type="molecule type" value="Genomic_DNA"/>
</dbReference>
<dbReference type="EMBL" id="JAAVVJ010000002">
    <property type="protein sequence ID" value="KAF7228358.1"/>
    <property type="molecule type" value="Genomic_DNA"/>
</dbReference>
<reference evidence="7" key="4">
    <citation type="submission" date="2020-03" db="EMBL/GenBank/DDBJ databases">
        <title>Intra-Species Differences in Population Size shape Life History and Genome Evolution.</title>
        <authorList>
            <person name="Willemsen D."/>
            <person name="Cui R."/>
            <person name="Valenzano D.R."/>
        </authorList>
    </citation>
    <scope>NUCLEOTIDE SEQUENCE</scope>
    <source>
        <strain evidence="7">GRZ</strain>
        <tissue evidence="7">Whole</tissue>
    </source>
</reference>
<evidence type="ECO:0000256" key="4">
    <source>
        <dbReference type="ARBA" id="ARBA00022842"/>
    </source>
</evidence>
<feature type="region of interest" description="Disordered" evidence="5">
    <location>
        <begin position="375"/>
        <end position="398"/>
    </location>
</feature>
<dbReference type="RefSeq" id="XP_015802898.3">
    <property type="nucleotide sequence ID" value="XM_015947412.3"/>
</dbReference>
<dbReference type="EMBL" id="JAAVVJ010000002">
    <property type="protein sequence ID" value="KAF7228359.1"/>
    <property type="molecule type" value="Genomic_DNA"/>
</dbReference>
<evidence type="ECO:0000313" key="15">
    <source>
        <dbReference type="Ensembl" id="ENSNFUP00015016277.1"/>
    </source>
</evidence>
<dbReference type="GO" id="GO:0052751">
    <property type="term" value="F:GDP-mannose hydrolase activity"/>
    <property type="evidence" value="ECO:0007669"/>
    <property type="project" value="TreeGrafter"/>
</dbReference>
<dbReference type="Proteomes" id="UP000694548">
    <property type="component" value="Chromosome sgr01"/>
</dbReference>
<dbReference type="GO" id="GO:0046872">
    <property type="term" value="F:metal ion binding"/>
    <property type="evidence" value="ECO:0007669"/>
    <property type="project" value="UniProtKB-KW"/>
</dbReference>
<accession>A0A1A8AM49</accession>
<dbReference type="GeneTree" id="ENSGT00390000017869"/>
<dbReference type="EMBL" id="JAAVVJ010000002">
    <property type="protein sequence ID" value="KAF7228361.1"/>
    <property type="molecule type" value="Genomic_DNA"/>
</dbReference>
<dbReference type="CDD" id="cd02883">
    <property type="entry name" value="NUDIX_Hydrolase"/>
    <property type="match status" value="1"/>
</dbReference>
<protein>
    <submittedName>
        <fullName evidence="14">Nudix (Nucleoside diphosphate linked moiety X)-type motif 22</fullName>
    </submittedName>
    <submittedName>
        <fullName evidence="15">Nudix hydrolase 22</fullName>
    </submittedName>
    <submittedName>
        <fullName evidence="10">Transcript variant X1</fullName>
    </submittedName>
    <submittedName>
        <fullName evidence="11">Transcript variant X2</fullName>
    </submittedName>
    <submittedName>
        <fullName evidence="7">Transcript variant X3</fullName>
    </submittedName>
    <submittedName>
        <fullName evidence="13">Transcript variant X4</fullName>
    </submittedName>
    <submittedName>
        <fullName evidence="8">Transcript variant X5</fullName>
    </submittedName>
    <submittedName>
        <fullName evidence="12">Transcript variant X6</fullName>
    </submittedName>
    <submittedName>
        <fullName evidence="9">Transcript variant X7</fullName>
    </submittedName>
</protein>
<reference evidence="15" key="5">
    <citation type="submission" date="2025-05" db="UniProtKB">
        <authorList>
            <consortium name="Ensembl"/>
        </authorList>
    </citation>
    <scope>IDENTIFICATION</scope>
</reference>
<reference evidence="15" key="1">
    <citation type="submission" date="2014-08" db="EMBL/GenBank/DDBJ databases">
        <authorList>
            <person name="Senf B."/>
            <person name="Petzold A."/>
            <person name="Downie B.R."/>
            <person name="Koch P."/>
            <person name="Platzer M."/>
        </authorList>
    </citation>
    <scope>NUCLEOTIDE SEQUENCE [LARGE SCALE GENOMIC DNA]</scope>
    <source>
        <strain evidence="15">GRZ</strain>
    </source>
</reference>
<feature type="compositionally biased region" description="Polar residues" evidence="5">
    <location>
        <begin position="129"/>
        <end position="144"/>
    </location>
</feature>
<dbReference type="EMBL" id="JAAVVJ010000002">
    <property type="protein sequence ID" value="KAF7228356.1"/>
    <property type="molecule type" value="Genomic_DNA"/>
</dbReference>
<feature type="compositionally biased region" description="Polar residues" evidence="5">
    <location>
        <begin position="376"/>
        <end position="388"/>
    </location>
</feature>
<evidence type="ECO:0000313" key="14">
    <source>
        <dbReference type="EMBL" id="SBP55753.1"/>
    </source>
</evidence>
<gene>
    <name evidence="14" type="primary">NUDT22</name>
    <name evidence="7 15" type="synonym">nudt22</name>
    <name evidence="7" type="ORF">G4P62_000419</name>
</gene>
<dbReference type="RefSeq" id="XP_070411316.1">
    <property type="nucleotide sequence ID" value="XM_070555215.1"/>
</dbReference>
<feature type="domain" description="Nudix hydrolase" evidence="6">
    <location>
        <begin position="193"/>
        <end position="370"/>
    </location>
</feature>